<protein>
    <submittedName>
        <fullName evidence="1">Uncharacterized protein</fullName>
    </submittedName>
</protein>
<dbReference type="EMBL" id="JBJQOH010000003">
    <property type="protein sequence ID" value="KAL3693802.1"/>
    <property type="molecule type" value="Genomic_DNA"/>
</dbReference>
<comment type="caution">
    <text evidence="1">The sequence shown here is derived from an EMBL/GenBank/DDBJ whole genome shotgun (WGS) entry which is preliminary data.</text>
</comment>
<sequence length="446" mass="47555">MASSSSAGTCGGVGAAGDAGTATGGPGAGIGATGMAGIATGASAAVAIEVEMAFTTGDLLECLSLLLEEQRRQSEEQLRKELEYKRIAEVLKTIRARYGWFEGWYVNRYVAQYSSTMREFNVSESEIVDSFESLAESHIWEEVHNVKLEYGSSWRSFKQALRRRFWQNDLDGEMEEDGDEDTTAALVVPIVNEDISVDVASGVAHISDDITAVASTEFCGAEDETVPTCLTDVDDSAIDSDASSILTNLADGVDTDSTIRSEDGSIVVPEETMAVVPYTEEISAIVSAVAGPTVGDVGGSATRVPTEGTTVDQTLSVPAEGTTADCDTSVPTEGTISTHVGGTFVEGVLAAAMDLPTEARSLDDGDFQVSLLAVDVLLEILQFYRVLLFFFKLLKSTNLLLLRAFRLEGLTPLFQLSFLHCHPLLEVLFLIGSADVLHTFSRVGIG</sequence>
<accession>A0ABD3HTF3</accession>
<keyword evidence="2" id="KW-1185">Reference proteome</keyword>
<dbReference type="Proteomes" id="UP001633002">
    <property type="component" value="Unassembled WGS sequence"/>
</dbReference>
<gene>
    <name evidence="1" type="ORF">R1sor_007453</name>
</gene>
<name>A0ABD3HTF3_9MARC</name>
<reference evidence="1 2" key="1">
    <citation type="submission" date="2024-09" db="EMBL/GenBank/DDBJ databases">
        <title>Chromosome-scale assembly of Riccia sorocarpa.</title>
        <authorList>
            <person name="Paukszto L."/>
        </authorList>
    </citation>
    <scope>NUCLEOTIDE SEQUENCE [LARGE SCALE GENOMIC DNA]</scope>
    <source>
        <strain evidence="1">LP-2024</strain>
        <tissue evidence="1">Aerial parts of the thallus</tissue>
    </source>
</reference>
<dbReference type="AlphaFoldDB" id="A0ABD3HTF3"/>
<proteinExistence type="predicted"/>
<evidence type="ECO:0000313" key="2">
    <source>
        <dbReference type="Proteomes" id="UP001633002"/>
    </source>
</evidence>
<evidence type="ECO:0000313" key="1">
    <source>
        <dbReference type="EMBL" id="KAL3693802.1"/>
    </source>
</evidence>
<organism evidence="1 2">
    <name type="scientific">Riccia sorocarpa</name>
    <dbReference type="NCBI Taxonomy" id="122646"/>
    <lineage>
        <taxon>Eukaryota</taxon>
        <taxon>Viridiplantae</taxon>
        <taxon>Streptophyta</taxon>
        <taxon>Embryophyta</taxon>
        <taxon>Marchantiophyta</taxon>
        <taxon>Marchantiopsida</taxon>
        <taxon>Marchantiidae</taxon>
        <taxon>Marchantiales</taxon>
        <taxon>Ricciaceae</taxon>
        <taxon>Riccia</taxon>
    </lineage>
</organism>